<evidence type="ECO:0000313" key="2">
    <source>
        <dbReference type="EMBL" id="GAA5074388.1"/>
    </source>
</evidence>
<dbReference type="RefSeq" id="WP_158986196.1">
    <property type="nucleotide sequence ID" value="NZ_BAABKY010000002.1"/>
</dbReference>
<evidence type="ECO:0008006" key="4">
    <source>
        <dbReference type="Google" id="ProtNLM"/>
    </source>
</evidence>
<comment type="caution">
    <text evidence="2">The sequence shown here is derived from an EMBL/GenBank/DDBJ whole genome shotgun (WGS) entry which is preliminary data.</text>
</comment>
<keyword evidence="3" id="KW-1185">Reference proteome</keyword>
<accession>A0ABP9LAF1</accession>
<dbReference type="EMBL" id="BAABKY010000002">
    <property type="protein sequence ID" value="GAA5074388.1"/>
    <property type="molecule type" value="Genomic_DNA"/>
</dbReference>
<reference evidence="3" key="1">
    <citation type="journal article" date="2019" name="Int. J. Syst. Evol. Microbiol.">
        <title>The Global Catalogue of Microorganisms (GCM) 10K type strain sequencing project: providing services to taxonomists for standard genome sequencing and annotation.</title>
        <authorList>
            <consortium name="The Broad Institute Genomics Platform"/>
            <consortium name="The Broad Institute Genome Sequencing Center for Infectious Disease"/>
            <person name="Wu L."/>
            <person name="Ma J."/>
        </authorList>
    </citation>
    <scope>NUCLEOTIDE SEQUENCE [LARGE SCALE GENOMIC DNA]</scope>
    <source>
        <strain evidence="3">JCM 19212</strain>
    </source>
</reference>
<feature type="chain" id="PRO_5046100281" description="Sensory transduction regulator" evidence="1">
    <location>
        <begin position="22"/>
        <end position="169"/>
    </location>
</feature>
<evidence type="ECO:0000313" key="3">
    <source>
        <dbReference type="Proteomes" id="UP001501083"/>
    </source>
</evidence>
<gene>
    <name evidence="2" type="ORF">GCM10025759_16650</name>
</gene>
<feature type="signal peptide" evidence="1">
    <location>
        <begin position="1"/>
        <end position="21"/>
    </location>
</feature>
<organism evidence="2 3">
    <name type="scientific">Lysobacter panacisoli</name>
    <dbReference type="NCBI Taxonomy" id="1255263"/>
    <lineage>
        <taxon>Bacteria</taxon>
        <taxon>Pseudomonadati</taxon>
        <taxon>Pseudomonadota</taxon>
        <taxon>Gammaproteobacteria</taxon>
        <taxon>Lysobacterales</taxon>
        <taxon>Lysobacteraceae</taxon>
        <taxon>Lysobacter</taxon>
    </lineage>
</organism>
<sequence length="169" mass="18286">MRPYALAIALLALTMCTPAMAAGAPAANADETVRSAADPVVGRQLDDLDYTYTVDEDGDYKLTFEVGGGRTQLAYVISSVEKFGDFQVREVWAPAYRAPNDQFPVAVANRLLEDSHSSKLGGWVKQGNMAVFVVKVAADATASQLDNAIDFVLRSADEMEKELTGKDEF</sequence>
<dbReference type="Pfam" id="PF10722">
    <property type="entry name" value="YbjN"/>
    <property type="match status" value="1"/>
</dbReference>
<evidence type="ECO:0000256" key="1">
    <source>
        <dbReference type="SAM" id="SignalP"/>
    </source>
</evidence>
<proteinExistence type="predicted"/>
<keyword evidence="1" id="KW-0732">Signal</keyword>
<name>A0ABP9LAF1_9GAMM</name>
<dbReference type="Proteomes" id="UP001501083">
    <property type="component" value="Unassembled WGS sequence"/>
</dbReference>
<dbReference type="InterPro" id="IPR019660">
    <property type="entry name" value="Put_sensory_transdc_reg_YbjN"/>
</dbReference>
<protein>
    <recommendedName>
        <fullName evidence="4">Sensory transduction regulator</fullName>
    </recommendedName>
</protein>